<feature type="domain" description="Ig-like" evidence="13">
    <location>
        <begin position="1427"/>
        <end position="1516"/>
    </location>
</feature>
<dbReference type="InterPro" id="IPR036116">
    <property type="entry name" value="FN3_sf"/>
</dbReference>
<feature type="compositionally biased region" description="Basic and acidic residues" evidence="11">
    <location>
        <begin position="565"/>
        <end position="610"/>
    </location>
</feature>
<feature type="compositionally biased region" description="Basic and acidic residues" evidence="11">
    <location>
        <begin position="469"/>
        <end position="545"/>
    </location>
</feature>
<dbReference type="SUPFAM" id="SSF48726">
    <property type="entry name" value="Immunoglobulin"/>
    <property type="match status" value="11"/>
</dbReference>
<evidence type="ECO:0000259" key="12">
    <source>
        <dbReference type="PROSITE" id="PS50002"/>
    </source>
</evidence>
<evidence type="ECO:0000256" key="6">
    <source>
        <dbReference type="ARBA" id="ARBA00022737"/>
    </source>
</evidence>
<feature type="compositionally biased region" description="Basic and acidic residues" evidence="11">
    <location>
        <begin position="262"/>
        <end position="310"/>
    </location>
</feature>
<dbReference type="InterPro" id="IPR003599">
    <property type="entry name" value="Ig_sub"/>
</dbReference>
<feature type="domain" description="Ig-like" evidence="13">
    <location>
        <begin position="1644"/>
        <end position="1731"/>
    </location>
</feature>
<dbReference type="Pfam" id="PF07679">
    <property type="entry name" value="I-set"/>
    <property type="match status" value="11"/>
</dbReference>
<feature type="non-terminal residue" evidence="15">
    <location>
        <position position="1"/>
    </location>
</feature>
<dbReference type="PROSITE" id="PS50853">
    <property type="entry name" value="FN3"/>
    <property type="match status" value="5"/>
</dbReference>
<feature type="compositionally biased region" description="Basic and acidic residues" evidence="11">
    <location>
        <begin position="954"/>
        <end position="965"/>
    </location>
</feature>
<dbReference type="FunFam" id="2.60.40.10:FF:000080">
    <property type="entry name" value="Myosin light chain kinase, smooth muscle"/>
    <property type="match status" value="1"/>
</dbReference>
<feature type="domain" description="Fibronectin type-III" evidence="14">
    <location>
        <begin position="2878"/>
        <end position="2974"/>
    </location>
</feature>
<dbReference type="Pfam" id="PF00018">
    <property type="entry name" value="SH3_1"/>
    <property type="match status" value="1"/>
</dbReference>
<evidence type="ECO:0000256" key="2">
    <source>
        <dbReference type="ARBA" id="ARBA00004657"/>
    </source>
</evidence>
<organism evidence="15">
    <name type="scientific">Panstrongylus megistus</name>
    <dbReference type="NCBI Taxonomy" id="65343"/>
    <lineage>
        <taxon>Eukaryota</taxon>
        <taxon>Metazoa</taxon>
        <taxon>Ecdysozoa</taxon>
        <taxon>Arthropoda</taxon>
        <taxon>Hexapoda</taxon>
        <taxon>Insecta</taxon>
        <taxon>Pterygota</taxon>
        <taxon>Neoptera</taxon>
        <taxon>Paraneoptera</taxon>
        <taxon>Hemiptera</taxon>
        <taxon>Heteroptera</taxon>
        <taxon>Panheteroptera</taxon>
        <taxon>Cimicomorpha</taxon>
        <taxon>Reduviidae</taxon>
        <taxon>Triatominae</taxon>
        <taxon>Panstrongylus</taxon>
    </lineage>
</organism>
<feature type="region of interest" description="Disordered" evidence="11">
    <location>
        <begin position="74"/>
        <end position="413"/>
    </location>
</feature>
<feature type="domain" description="Ig-like" evidence="13">
    <location>
        <begin position="2196"/>
        <end position="2282"/>
    </location>
</feature>
<feature type="domain" description="Ig-like" evidence="13">
    <location>
        <begin position="1741"/>
        <end position="1830"/>
    </location>
</feature>
<dbReference type="CDD" id="cd00063">
    <property type="entry name" value="FN3"/>
    <property type="match status" value="5"/>
</dbReference>
<dbReference type="FunFam" id="2.60.40.10:FF:000214">
    <property type="entry name" value="titin isoform X1"/>
    <property type="match status" value="1"/>
</dbReference>
<feature type="domain" description="Fibronectin type-III" evidence="14">
    <location>
        <begin position="2291"/>
        <end position="2385"/>
    </location>
</feature>
<feature type="compositionally biased region" description="Basic and acidic residues" evidence="11">
    <location>
        <begin position="622"/>
        <end position="631"/>
    </location>
</feature>
<feature type="domain" description="Ig-like" evidence="13">
    <location>
        <begin position="1551"/>
        <end position="1638"/>
    </location>
</feature>
<sequence>TMKLKKVKIPEKREEKPKEPQRILLKSRIKRIPYPPQEHRCTYTELIPPVLDNGILSRNYEEAEQIIKKKTTRVKLPRKPKRELEEVEKLPEEEKVKEEKQPDVVDKLLQPVQKDEEPEQITQKLIIGKGKLPDVDEESESIKLRKIPPKSEEPTESEIVKKKPKEKEEVKKKPDKEYPDTSMKPVEIVEFPERPLDEKEIVSKEEDEETAVPEEKPKKKAKIKTQKPEEPTPEKKLILGKGKKKESPPPEEVKFRIPQAEKPSEQPEEIKLKPFIKEKPEDEEKDKDLTFEGKLPAEKPLEEVEKEIPEKKKKTKKKKPSVEEDVKKEEDLPIEPVEEESVKPIPEETKIKPETEEKKKEKPKLMPQKIERKEIKPIKLQMKEIPSEEPSFTTVKLRKSSVATKPQESKPQEVKKFLLKSRITKVKYPPEELQATITTLPKVTLDNGILSRNYKEAIKREKIKQKKVKLPEKEETVLEKYEPYTDEQKEPEEQPEEKTISPRERPIKKLPEEETPKKLEVGKGKLNDEDESSEKVALKKIPQKEEGEEEQIPKKKPLATEEEIIQPKEKSEKPEDKMLFIPSFKDEEQEKPEPKKSPSPEPNKDEKQGETKPLQKKPKKVKKEEPTEEKTLILGKPKPQLEEEPKEITVKKPKSKELEEQPEDTVKLKPFKKEKDSEIAPEEVEAKLFLKKPIEKIPSEEEDTVVIKKKKKVKPEKEEAAQEVITIRKPSKEEEQPTTETTVTLKKKPEIKTLEETETEITLKKIDKTYTEEESSDSITVKKKPKKKPEIIEEEITEVTIKKEKEQISEEETPKSVIIKRKSLPKPILEDEAMVKITFTEKPKAKPKEEETTEVVTLKKIVPQAPQEELSEEFTIKKEIPEEVAHEEFTLKKTVKKPVKTSETEDVSEEVTIKKSKPKPTKVEIEGEEVTIKKISSKKKYSVSEESGELTIQKTEEVEQEIPKEEKVGEEPVVVSLKKLKKPKEIEEEKKIKKPEKKQPEDISEAVTLLKPRKKSQPQEEDSVESVTFVPKTTKQKEEVEQEFKIKMGTYEEEEVEMTGKIKLPRKKKPSFAEEASSETIYIKQEVEEEVPYTVEEAEEQQVQVGLKKPKTIKKEEVEQEFKISMGKFDEEEVEMTTKVKLPRKKKPVLVSEGASAETIYIEQKEEKDVPYTVEEVEEEQVQIGLRKPKPKITKKEEVEQEFKISMGKYEEEEIEMTGKVKLPRKKKPVTFAEEASSETIIIQQEIEEETPEHVKFPLRRKSSTTQYNIEEVEEEVQLGLRKPRSASVVYEEESLELKVKRKPSKPLITSFHQEEASLHITKFAEEPAEEAESREGNILFSICSYVAETEDALNLVEGEKVYVLESNNPDWWFVRKHLTEEKGWVPAVYLRDEPSYTLYVQKKLHEKIDKLPIFEKPAPGANVYAPKFVEKLQPKWAPDGATVQFECKVEGNPRPQITWFRQTAIIKPSHDFQIFYDDDNVATLIINEVFPEDAGTFTCVAKNAAGFASSTTELVIEMPLSDHGSDTTGISRKSLSRESSLADILEGIPPTFSHKPKSQVVNEGSNVQLEVRLVAVPEPEITWLHNGKTVDGAALQSDMHMYNSVLTIKKIKKKQEGNYTVIATNREGVASLKIQIKVKTGEPEAPVFMEPLKDLAVTEGEGVILSVQVSGVPTPKVKWLKDGKPTTKQSTVKEETYTLPLGSVKPSDAGQYTVEASNPHGKVTTTANLTVQEIRKQYAPLFVERFEEVNVREKGTVKLTAKVKGHPIPTITWFRNNKTLLASPKITEMFDGEQILLEITGVDSEQDSGNYKCVATNPLGSATHGARVIVDVPQVTFTKPLPSRVEMDELSTMTLECETSHTVSTTWFHDGKELSGMDNREIVQQGRVQRLVIKKASRKDKGTYKCTVKDQSTETKLIVHEVKPDFVRKLEDCELKEQQCAVLEVEITSDIADVVWQKDGFQLEPSPGKIEMEKQGPVRKLFIRSTSVHDEGEYTCVLGDQECTAEVTIIELPPEILTQLQDTSVPRGEKACLEVELTKGDALVRWFKDDVELQFSEHIQLSIDGKRQKLKIYQAEESDAGIYSCRVGDQVSTARLTVEEPQVEFITRLPDVTMLPVGSDAEFIVELSRPDVEVKWFKKGKEIKASDRFIITSDGVRRKLVIKKITSEDQSDISCMAMNVKTTTKLKIEVIETAPRINVDVKEYKIKKGEDATFTIKYTGTPKPTDEWTVNGTVIKKSKRIFTTVEEDSASLTIKKVDDSDRGTYCIKLKNNVGEASASLTLIIIEVPDAPGTPEIVDVTNTSVTVLWKEPLFDGNSAITSYILEYHDKEEFLKWHEIVDITEKTHKVTGLTREHEITFRVSAVNDVGRGKTSDSSKYVRVEEPGSSQAPSFKEPLSDISAGLDRSVTLTCVVAGLPTPEVKWFKDGKVLKTKKVTYANNVAKLIIEKIIESSGGVYTCKASNSAGTAETTCKLLVQEAPALKIDEEISSQRLKISEQWKPVVEFTGFPRPEIAWFKDGKEIVSDKKVSIYTDEKTTTLAIYSVDRKDTGTYTISAVNSAGKATLDVVLKVIDKPSKPKTVVIKDIEAESVNVSWEPPSDDGGVDISKYSLEKCEVGKMIWTKVADIERDVRSYTVQRLLTNAEYMFRIFAQNPVGVSEPVESESVVVKSIYGKPSAPSGPIAVSGMTETSCIISWEIPMSDGGTPIIDYDVEKREANQTFWTKVGTTKDLQIIISDMKKEKAYEFRVSARNRVGTGPYLISDEPLVAGKKKTPPSPPKNISVLNIASKSVTIQWEPPLSNGGSELTGYVIEKQPTATSKWTKVVTLDPNITFYSVENLKEKSEFYFRVFAENVIGLSFPTTTNLVSLKTHATVPSPPTAPLEVRSTGANSVMLAWGVPENDGGAPIEGYKIAVRDIKKTMWMEVGKVSADVQKLTVKDLQENHEYLIRIFARNEVGMSNPLESDEPFKVQRPTAGGEDLDIEEMGIDKDTPSLSFTTTTTQSWMREAGMDPDIYSYSRSSLLRRSEYFFRIWYYAKHLFK</sequence>
<reference evidence="15" key="1">
    <citation type="journal article" date="2015" name="J. Med. Entomol.">
        <title>A Deep Insight Into the Sialotranscriptome of the Chagas Disease Vector, Panstrongylus megistus (Hemiptera: Heteroptera).</title>
        <authorList>
            <person name="Ribeiro J.M."/>
            <person name="Schwarz A."/>
            <person name="Francischetti I.M."/>
        </authorList>
    </citation>
    <scope>NUCLEOTIDE SEQUENCE</scope>
    <source>
        <tissue evidence="15">Salivary glands</tissue>
    </source>
</reference>
<dbReference type="GO" id="GO:0045214">
    <property type="term" value="P:sarcomere organization"/>
    <property type="evidence" value="ECO:0007669"/>
    <property type="project" value="TreeGrafter"/>
</dbReference>
<dbReference type="SMART" id="SM00408">
    <property type="entry name" value="IGc2"/>
    <property type="match status" value="11"/>
</dbReference>
<keyword evidence="7" id="KW-1015">Disulfide bond</keyword>
<proteinExistence type="evidence at transcript level"/>
<feature type="compositionally biased region" description="Basic and acidic residues" evidence="11">
    <location>
        <begin position="986"/>
        <end position="1001"/>
    </location>
</feature>
<dbReference type="FunFam" id="2.60.40.10:FF:000056">
    <property type="entry name" value="twitchin isoform X4"/>
    <property type="match status" value="2"/>
</dbReference>
<dbReference type="EMBL" id="GBGD01000009">
    <property type="protein sequence ID" value="JAC88880.1"/>
    <property type="molecule type" value="mRNA"/>
</dbReference>
<feature type="compositionally biased region" description="Basic and acidic residues" evidence="11">
    <location>
        <begin position="340"/>
        <end position="386"/>
    </location>
</feature>
<evidence type="ECO:0000256" key="8">
    <source>
        <dbReference type="ARBA" id="ARBA00023242"/>
    </source>
</evidence>
<feature type="compositionally biased region" description="Basic and acidic residues" evidence="11">
    <location>
        <begin position="82"/>
        <end position="106"/>
    </location>
</feature>
<dbReference type="PANTHER" id="PTHR13817:SF151">
    <property type="entry name" value="TITIN"/>
    <property type="match status" value="1"/>
</dbReference>
<feature type="compositionally biased region" description="Basic and acidic residues" evidence="11">
    <location>
        <begin position="149"/>
        <end position="179"/>
    </location>
</feature>
<dbReference type="PROSITE" id="PS50835">
    <property type="entry name" value="IG_LIKE"/>
    <property type="match status" value="11"/>
</dbReference>
<dbReference type="SUPFAM" id="SSF50044">
    <property type="entry name" value="SH3-domain"/>
    <property type="match status" value="1"/>
</dbReference>
<feature type="domain" description="Ig-like" evidence="13">
    <location>
        <begin position="1834"/>
        <end position="1919"/>
    </location>
</feature>
<dbReference type="Gene3D" id="2.30.30.40">
    <property type="entry name" value="SH3 Domains"/>
    <property type="match status" value="1"/>
</dbReference>
<dbReference type="InterPro" id="IPR001452">
    <property type="entry name" value="SH3_domain"/>
</dbReference>
<feature type="domain" description="Ig-like" evidence="13">
    <location>
        <begin position="2481"/>
        <end position="2571"/>
    </location>
</feature>
<feature type="region of interest" description="Disordered" evidence="11">
    <location>
        <begin position="461"/>
        <end position="679"/>
    </location>
</feature>
<feature type="region of interest" description="Disordered" evidence="11">
    <location>
        <begin position="936"/>
        <end position="965"/>
    </location>
</feature>
<dbReference type="SMART" id="SM00409">
    <property type="entry name" value="IG"/>
    <property type="match status" value="11"/>
</dbReference>
<comment type="subcellular location">
    <subcellularLocation>
        <location evidence="2">Cytoplasm</location>
        <location evidence="2">Myofibril</location>
    </subcellularLocation>
    <subcellularLocation>
        <location evidence="1">Nucleus</location>
    </subcellularLocation>
</comment>
<feature type="region of interest" description="Disordered" evidence="11">
    <location>
        <begin position="2376"/>
        <end position="2395"/>
    </location>
</feature>
<evidence type="ECO:0000256" key="7">
    <source>
        <dbReference type="ARBA" id="ARBA00023157"/>
    </source>
</evidence>
<dbReference type="Pfam" id="PF00041">
    <property type="entry name" value="fn3"/>
    <property type="match status" value="5"/>
</dbReference>
<feature type="domain" description="Fibronectin type-III" evidence="14">
    <location>
        <begin position="2578"/>
        <end position="2672"/>
    </location>
</feature>
<feature type="compositionally biased region" description="Basic and acidic residues" evidence="11">
    <location>
        <begin position="639"/>
        <end position="679"/>
    </location>
</feature>
<keyword evidence="8" id="KW-0539">Nucleus</keyword>
<evidence type="ECO:0000259" key="14">
    <source>
        <dbReference type="PROSITE" id="PS50853"/>
    </source>
</evidence>
<feature type="compositionally biased region" description="Basic and acidic residues" evidence="11">
    <location>
        <begin position="320"/>
        <end position="331"/>
    </location>
</feature>
<dbReference type="InterPro" id="IPR007110">
    <property type="entry name" value="Ig-like_dom"/>
</dbReference>
<feature type="domain" description="Ig-like" evidence="13">
    <location>
        <begin position="2102"/>
        <end position="2188"/>
    </location>
</feature>
<dbReference type="InterPro" id="IPR013098">
    <property type="entry name" value="Ig_I-set"/>
</dbReference>
<evidence type="ECO:0000256" key="9">
    <source>
        <dbReference type="ARBA" id="ARBA00023319"/>
    </source>
</evidence>
<accession>A0A069DY97</accession>
<dbReference type="InterPro" id="IPR036179">
    <property type="entry name" value="Ig-like_dom_sf"/>
</dbReference>
<feature type="region of interest" description="Disordered" evidence="11">
    <location>
        <begin position="1"/>
        <end position="20"/>
    </location>
</feature>
<comment type="similarity">
    <text evidence="3">Belongs to the protein kinase superfamily. CAMK Ser/Thr protein kinase family.</text>
</comment>
<dbReference type="InterPro" id="IPR036028">
    <property type="entry name" value="SH3-like_dom_sf"/>
</dbReference>
<dbReference type="InterPro" id="IPR003598">
    <property type="entry name" value="Ig_sub2"/>
</dbReference>
<dbReference type="FunFam" id="2.60.40.10:FF:001138">
    <property type="entry name" value="Sallimus, isoform P"/>
    <property type="match status" value="1"/>
</dbReference>
<dbReference type="InterPro" id="IPR013783">
    <property type="entry name" value="Ig-like_fold"/>
</dbReference>
<evidence type="ECO:0000256" key="10">
    <source>
        <dbReference type="PROSITE-ProRule" id="PRU00192"/>
    </source>
</evidence>
<dbReference type="FunFam" id="2.60.40.10:FF:000107">
    <property type="entry name" value="Myosin, light chain kinase a"/>
    <property type="match status" value="2"/>
</dbReference>
<protein>
    <submittedName>
        <fullName evidence="15">Putative receptor mediating netrin-dependent axon guidance</fullName>
    </submittedName>
</protein>
<dbReference type="PROSITE" id="PS50002">
    <property type="entry name" value="SH3"/>
    <property type="match status" value="1"/>
</dbReference>
<keyword evidence="15" id="KW-0675">Receptor</keyword>
<evidence type="ECO:0000256" key="11">
    <source>
        <dbReference type="SAM" id="MobiDB-lite"/>
    </source>
</evidence>
<feature type="compositionally biased region" description="Basic and acidic residues" evidence="11">
    <location>
        <begin position="245"/>
        <end position="255"/>
    </location>
</feature>
<dbReference type="CDD" id="cd00096">
    <property type="entry name" value="Ig"/>
    <property type="match status" value="1"/>
</dbReference>
<evidence type="ECO:0000256" key="4">
    <source>
        <dbReference type="ARBA" id="ARBA00022443"/>
    </source>
</evidence>
<dbReference type="GO" id="GO:0005634">
    <property type="term" value="C:nucleus"/>
    <property type="evidence" value="ECO:0007669"/>
    <property type="project" value="UniProtKB-SubCell"/>
</dbReference>
<feature type="compositionally biased region" description="Basic and acidic residues" evidence="11">
    <location>
        <begin position="226"/>
        <end position="237"/>
    </location>
</feature>
<feature type="domain" description="SH3" evidence="12">
    <location>
        <begin position="1335"/>
        <end position="1396"/>
    </location>
</feature>
<dbReference type="SMART" id="SM00060">
    <property type="entry name" value="FN3"/>
    <property type="match status" value="5"/>
</dbReference>
<evidence type="ECO:0000259" key="13">
    <source>
        <dbReference type="PROSITE" id="PS50835"/>
    </source>
</evidence>
<dbReference type="GO" id="GO:0031430">
    <property type="term" value="C:M band"/>
    <property type="evidence" value="ECO:0007669"/>
    <property type="project" value="TreeGrafter"/>
</dbReference>
<keyword evidence="6" id="KW-0677">Repeat</keyword>
<feature type="domain" description="Fibronectin type-III" evidence="14">
    <location>
        <begin position="2775"/>
        <end position="2874"/>
    </location>
</feature>
<name>A0A069DY97_9HEMI</name>
<evidence type="ECO:0000313" key="15">
    <source>
        <dbReference type="EMBL" id="JAC88880.1"/>
    </source>
</evidence>
<feature type="region of interest" description="Disordered" evidence="11">
    <location>
        <begin position="895"/>
        <end position="922"/>
    </location>
</feature>
<dbReference type="Gene3D" id="2.60.40.10">
    <property type="entry name" value="Immunoglobulins"/>
    <property type="match status" value="16"/>
</dbReference>
<evidence type="ECO:0000256" key="1">
    <source>
        <dbReference type="ARBA" id="ARBA00004123"/>
    </source>
</evidence>
<evidence type="ECO:0000256" key="5">
    <source>
        <dbReference type="ARBA" id="ARBA00022490"/>
    </source>
</evidence>
<feature type="domain" description="Ig-like" evidence="13">
    <location>
        <begin position="2015"/>
        <end position="2098"/>
    </location>
</feature>
<dbReference type="FunFam" id="2.60.40.10:FF:000031">
    <property type="entry name" value="Myosin-binding protein C, slow type"/>
    <property type="match status" value="1"/>
</dbReference>
<dbReference type="SMART" id="SM00326">
    <property type="entry name" value="SH3"/>
    <property type="match status" value="1"/>
</dbReference>
<keyword evidence="4 10" id="KW-0728">SH3 domain</keyword>
<dbReference type="FunFam" id="2.60.40.10:FF:000032">
    <property type="entry name" value="palladin isoform X1"/>
    <property type="match status" value="2"/>
</dbReference>
<dbReference type="FunFam" id="2.60.40.10:FF:000050">
    <property type="entry name" value="Titin isoform B"/>
    <property type="match status" value="1"/>
</dbReference>
<feature type="compositionally biased region" description="Basic and acidic residues" evidence="11">
    <location>
        <begin position="191"/>
        <end position="204"/>
    </location>
</feature>
<evidence type="ECO:0000256" key="3">
    <source>
        <dbReference type="ARBA" id="ARBA00006692"/>
    </source>
</evidence>
<dbReference type="InterPro" id="IPR050964">
    <property type="entry name" value="Striated_Muscle_Regulatory"/>
</dbReference>
<feature type="region of interest" description="Disordered" evidence="11">
    <location>
        <begin position="718"/>
        <end position="751"/>
    </location>
</feature>
<keyword evidence="9" id="KW-0393">Immunoglobulin domain</keyword>
<feature type="domain" description="Ig-like" evidence="13">
    <location>
        <begin position="2391"/>
        <end position="2476"/>
    </location>
</feature>
<feature type="domain" description="Fibronectin type-III" evidence="14">
    <location>
        <begin position="2678"/>
        <end position="2772"/>
    </location>
</feature>
<dbReference type="SUPFAM" id="SSF49265">
    <property type="entry name" value="Fibronectin type III"/>
    <property type="match status" value="3"/>
</dbReference>
<dbReference type="CDD" id="cd11856">
    <property type="entry name" value="SH3_p47phox_like"/>
    <property type="match status" value="1"/>
</dbReference>
<dbReference type="PANTHER" id="PTHR13817">
    <property type="entry name" value="TITIN"/>
    <property type="match status" value="1"/>
</dbReference>
<feature type="compositionally biased region" description="Basic and acidic residues" evidence="11">
    <location>
        <begin position="8"/>
        <end position="20"/>
    </location>
</feature>
<keyword evidence="5" id="KW-0963">Cytoplasm</keyword>
<feature type="domain" description="Ig-like" evidence="13">
    <location>
        <begin position="1925"/>
        <end position="2009"/>
    </location>
</feature>
<dbReference type="InterPro" id="IPR003961">
    <property type="entry name" value="FN3_dom"/>
</dbReference>
<feature type="region of interest" description="Disordered" evidence="11">
    <location>
        <begin position="986"/>
        <end position="1030"/>
    </location>
</feature>